<keyword evidence="1" id="KW-0732">Signal</keyword>
<reference evidence="3 4" key="1">
    <citation type="journal article" date="2003" name="Nature">
        <title>The genome sequence of the filamentous fungus Neurospora crassa.</title>
        <authorList>
            <person name="Galagan J.E."/>
            <person name="Calvo S.E."/>
            <person name="Borkovich K.A."/>
            <person name="Selker E.U."/>
            <person name="Read N.D."/>
            <person name="Jaffe D."/>
            <person name="FitzHugh W."/>
            <person name="Ma L.J."/>
            <person name="Smirnov S."/>
            <person name="Purcell S."/>
            <person name="Rehman B."/>
            <person name="Elkins T."/>
            <person name="Engels R."/>
            <person name="Wang S."/>
            <person name="Nielsen C.B."/>
            <person name="Butler J."/>
            <person name="Endrizzi M."/>
            <person name="Qui D."/>
            <person name="Ianakiev P."/>
            <person name="Bell-Pedersen D."/>
            <person name="Nelson M.A."/>
            <person name="Werner-Washburne M."/>
            <person name="Selitrennikoff C.P."/>
            <person name="Kinsey J.A."/>
            <person name="Braun E.L."/>
            <person name="Zelter A."/>
            <person name="Schulte U."/>
            <person name="Kothe G.O."/>
            <person name="Jedd G."/>
            <person name="Mewes W."/>
            <person name="Staben C."/>
            <person name="Marcotte E."/>
            <person name="Greenberg D."/>
            <person name="Roy A."/>
            <person name="Foley K."/>
            <person name="Naylor J."/>
            <person name="Stange-Thomann N."/>
            <person name="Barrett R."/>
            <person name="Gnerre S."/>
            <person name="Kamal M."/>
            <person name="Kamvysselis M."/>
            <person name="Mauceli E."/>
            <person name="Bielke C."/>
            <person name="Rudd S."/>
            <person name="Frishman D."/>
            <person name="Krystofova S."/>
            <person name="Rasmussen C."/>
            <person name="Metzenberg R.L."/>
            <person name="Perkins D.D."/>
            <person name="Kroken S."/>
            <person name="Cogoni C."/>
            <person name="Macino G."/>
            <person name="Catcheside D."/>
            <person name="Li W."/>
            <person name="Pratt R.J."/>
            <person name="Osmani S.A."/>
            <person name="DeSouza C.P."/>
            <person name="Glass L."/>
            <person name="Orbach M.J."/>
            <person name="Berglund J.A."/>
            <person name="Voelker R."/>
            <person name="Yarden O."/>
            <person name="Plamann M."/>
            <person name="Seiler S."/>
            <person name="Dunlap J."/>
            <person name="Radford A."/>
            <person name="Aramayo R."/>
            <person name="Natvig D.O."/>
            <person name="Alex L.A."/>
            <person name="Mannhaupt G."/>
            <person name="Ebbole D.J."/>
            <person name="Freitag M."/>
            <person name="Paulsen I."/>
            <person name="Sachs M.S."/>
            <person name="Lander E.S."/>
            <person name="Nusbaum C."/>
            <person name="Birren B."/>
        </authorList>
    </citation>
    <scope>NUCLEOTIDE SEQUENCE [LARGE SCALE GENOMIC DNA]</scope>
    <source>
        <strain evidence="4">ATCC 24698 / 74-OR23-1A / CBS 708.71 / DSM 1257 / FGSC 987</strain>
    </source>
</reference>
<dbReference type="CDD" id="cd00306">
    <property type="entry name" value="Peptidases_S8_S53"/>
    <property type="match status" value="1"/>
</dbReference>
<dbReference type="PaxDb" id="5141-EFNCRP00000008452"/>
<dbReference type="Proteomes" id="UP000001805">
    <property type="component" value="Chromosome 6, Linkage Group II"/>
</dbReference>
<dbReference type="CAZy" id="CBM24">
    <property type="family name" value="Carbohydrate-Binding Module Family 24"/>
</dbReference>
<evidence type="ECO:0000313" key="4">
    <source>
        <dbReference type="Proteomes" id="UP000001805"/>
    </source>
</evidence>
<dbReference type="Gene3D" id="3.40.50.200">
    <property type="entry name" value="Peptidase S8/S53 domain"/>
    <property type="match status" value="1"/>
</dbReference>
<dbReference type="OrthoDB" id="1046782at2759"/>
<accession>Q7RV24</accession>
<evidence type="ECO:0000313" key="3">
    <source>
        <dbReference type="EMBL" id="EAA33915.3"/>
    </source>
</evidence>
<dbReference type="InterPro" id="IPR000209">
    <property type="entry name" value="Peptidase_S8/S53_dom"/>
</dbReference>
<evidence type="ECO:0000259" key="2">
    <source>
        <dbReference type="Pfam" id="PF00082"/>
    </source>
</evidence>
<name>Q7RV24_NEUCR</name>
<sequence>MWLFTLLAVLLACAQVQAKAVFAHFMVENAKSWSVDQWKVDMRLAQAAHIDGFALNIRADDTTSGVSLSRAFDAADQLGFKVILSFDYAGGGPWGANLVSSMILLYSGYDSYYIDKQGRPVVSTFEGPAQAGTWQYIIKKTNAAFIPDWSSLGAKAALAAAPCVPEGLFSWAPWPWGNTDGNTYVDASYIEFMETAEKNCAMDMQYMMPASPWFYTNLPGYKKNWLWRGDDLWFDRWEQIRFMNPDYVEIISWNDFGESHHIGPLYVEGDSYEAFTVGKAPFNYALDMPHDGWRELLPFTIDLYKTGVATIEQEKLVAWYRVTSKNAACNDGWTTGNTASQLQLEFTPQDVVQDKIFYSALLASSQPVTVTVGGVNVGATWTKTPSGGAGIYHGSVDFGSNTGAVVVTVGSMTVNKRPIAANCDDTNGYTNWNAFVASTTGAAVSATVNSTQWVCVEGTAAAGFDELCAFTCKYGYCPVGACLCTKMGPGNKLPGPETPGFGTVGFPAKGRTASYGGLCSFACNYGYGCPNAYCDTVEHELVIPSVSPFTPDACTSGVGEGGLGGLCSFSCNFGFCPIHSCTCTSTGALHVPPGASDTITGKADPSVDERTYGPLCEFACSRGYCPEGACVQSDVDDGNPYKNVNPAYIGPQVYETPTAACESPCVLVLPPSKLPATTTFRLPPYPTSFQVGSTTTTVTLYPADIVTDQVSFSNINITGAVTDGAVFPMCTSLKPDAIPVTLSYVSNAKTTVTVRQVELPPWPQITQGPPDQWTSTCGGWVTGTITNTHNDTDGPIGWIPPPTTTITTPRPTYTGIFPPAIVEPIVDPIDAQCHNNRCVPEADDDNEHSNHVVIKVKCDELWFFVFCIHTEHIQVFGWKFTFPKAVIGPGPPPGLRELPENWKFIDLPDFPPWPKITIGPDLSYPDKPTDCDDNKREVPVEMYTVSYGLSVSNGATVTTTTKTITETAYETGCPIPEYTTTAACGHGHGKSKRQTAPSEISLPVATAAPATAGHSPALVARNDDNDDCDMDEKWSAAIYFHDTASEADILSVEVHIQLYGYEYHHFKHDHLGTIFIYVEDAPFYFLVEIGDMDGVDPWSIEKWKKGGIELHTRSWGAGSGPIFNATNLRKRTFDNPSYDRMVSWHRSMVSSYPGQEWNLDGEAFHEGNYMVYYHDGILGSGQYIYNFDEGVNPDQDLNPNNIEKFHYEYSINNGRDMHNYIHGTGVAYYAVGQTLGIAPGATFLVMEDPPTMTTNKTGHLEINLIRLLGMINDIESKGRQGKCVINISMVWVVPEDATDRWLSLFRMMIRYMETNLQCVVVIASGNVEDIQSYANAAVPARWSLDGSLPDTLVVGFASNHGYRALGSLPWNIDGRLDDSSMVFAPGLMLWNNTGIFPGGSSFAAPMVAALVAYLRALPSPFAEDLKKTVFAVKMVKYLTRKVNVYDRLDDYFPDLEEMGNHRRIIWNGNVGVENCLVGYRSGFKSDEAKAVCEVVNEGLPEPGNTDNWTPDTRYIDNNFPLRSGSSNGGAVTWHSGSVSPTCTANCGTLCTGYYCVPQPTGSPPDFFDPVNEVVTKTTSTTAQATTTKATTTMVTTTKATPTATVQPLTRGPIHCHNEADYGKHEDVNPKTQDHYSQVFMDAKWDTVGPSDEPRVFRYIQDAGFEYIYRAEWVEGCFTTVSKQDFHYPLGQSSSDVTAYTLVRQNYLSCNNGGAGGWTQAGCVKYTFEPSVFSTVP</sequence>
<dbReference type="HOGENOM" id="CLU_012099_0_0_1"/>
<gene>
    <name evidence="3" type="ORF">NCU08473</name>
</gene>
<dbReference type="CDD" id="cd11577">
    <property type="entry name" value="GH71"/>
    <property type="match status" value="1"/>
</dbReference>
<dbReference type="SUPFAM" id="SSF52743">
    <property type="entry name" value="Subtilisin-like"/>
    <property type="match status" value="1"/>
</dbReference>
<dbReference type="GO" id="GO:0004252">
    <property type="term" value="F:serine-type endopeptidase activity"/>
    <property type="evidence" value="ECO:0007669"/>
    <property type="project" value="InterPro"/>
</dbReference>
<dbReference type="CAZy" id="GH71">
    <property type="family name" value="Glycoside Hydrolase Family 71"/>
</dbReference>
<dbReference type="RefSeq" id="XP_963151.3">
    <property type="nucleotide sequence ID" value="XM_958058.3"/>
</dbReference>
<dbReference type="InterPro" id="IPR005197">
    <property type="entry name" value="Glyco_hydro_71"/>
</dbReference>
<dbReference type="GeneID" id="3879299"/>
<evidence type="ECO:0000256" key="1">
    <source>
        <dbReference type="SAM" id="SignalP"/>
    </source>
</evidence>
<proteinExistence type="predicted"/>
<dbReference type="InterPro" id="IPR036852">
    <property type="entry name" value="Peptidase_S8/S53_dom_sf"/>
</dbReference>
<protein>
    <submittedName>
        <fullName evidence="3">Alpha-1,3-glucanase</fullName>
    </submittedName>
</protein>
<dbReference type="Pfam" id="PF03659">
    <property type="entry name" value="Glyco_hydro_71"/>
    <property type="match status" value="1"/>
</dbReference>
<feature type="chain" id="PRO_5004290875" evidence="1">
    <location>
        <begin position="19"/>
        <end position="1736"/>
    </location>
</feature>
<dbReference type="GO" id="GO:0051118">
    <property type="term" value="F:glucan endo-1,3-alpha-glucosidase activity"/>
    <property type="evidence" value="ECO:0000318"/>
    <property type="project" value="GO_Central"/>
</dbReference>
<feature type="domain" description="Peptidase S8/S53" evidence="2">
    <location>
        <begin position="1183"/>
        <end position="1419"/>
    </location>
</feature>
<dbReference type="EMBL" id="CM002237">
    <property type="protein sequence ID" value="EAA33915.3"/>
    <property type="molecule type" value="Genomic_DNA"/>
</dbReference>
<dbReference type="Pfam" id="PF00082">
    <property type="entry name" value="Peptidase_S8"/>
    <property type="match status" value="1"/>
</dbReference>
<dbReference type="VEuPathDB" id="FungiDB:NCU08473"/>
<dbReference type="GO" id="GO:0006508">
    <property type="term" value="P:proteolysis"/>
    <property type="evidence" value="ECO:0007669"/>
    <property type="project" value="InterPro"/>
</dbReference>
<dbReference type="Gene3D" id="3.20.20.80">
    <property type="entry name" value="Glycosidases"/>
    <property type="match status" value="1"/>
</dbReference>
<keyword evidence="4" id="KW-1185">Reference proteome</keyword>
<dbReference type="SMR" id="Q7RV24"/>
<feature type="signal peptide" evidence="1">
    <location>
        <begin position="1"/>
        <end position="18"/>
    </location>
</feature>
<dbReference type="KEGG" id="ncr:NCU08473"/>
<organism evidence="3 4">
    <name type="scientific">Neurospora crassa (strain ATCC 24698 / 74-OR23-1A / CBS 708.71 / DSM 1257 / FGSC 987)</name>
    <dbReference type="NCBI Taxonomy" id="367110"/>
    <lineage>
        <taxon>Eukaryota</taxon>
        <taxon>Fungi</taxon>
        <taxon>Dikarya</taxon>
        <taxon>Ascomycota</taxon>
        <taxon>Pezizomycotina</taxon>
        <taxon>Sordariomycetes</taxon>
        <taxon>Sordariomycetidae</taxon>
        <taxon>Sordariales</taxon>
        <taxon>Sordariaceae</taxon>
        <taxon>Neurospora</taxon>
    </lineage>
</organism>
<dbReference type="InParanoid" id="Q7RV24"/>